<feature type="region of interest" description="Disordered" evidence="1">
    <location>
        <begin position="28"/>
        <end position="89"/>
    </location>
</feature>
<proteinExistence type="predicted"/>
<sequence>MRALLLSRLVKGELSRILRPPPLLMKYASLSSSAHSEDEPTKKKRKRRRRSDYHILGPDHPYIWTPRSSAPPVPSSSSQAHGMWPSRIGLMDHISGNKAKDYTQGEV</sequence>
<evidence type="ECO:0000313" key="3">
    <source>
        <dbReference type="Proteomes" id="UP000243459"/>
    </source>
</evidence>
<accession>A0A5P1FIH6</accession>
<gene>
    <name evidence="2" type="ORF">A4U43_C02F11870</name>
</gene>
<reference evidence="3" key="1">
    <citation type="journal article" date="2017" name="Nat. Commun.">
        <title>The asparagus genome sheds light on the origin and evolution of a young Y chromosome.</title>
        <authorList>
            <person name="Harkess A."/>
            <person name="Zhou J."/>
            <person name="Xu C."/>
            <person name="Bowers J.E."/>
            <person name="Van der Hulst R."/>
            <person name="Ayyampalayam S."/>
            <person name="Mercati F."/>
            <person name="Riccardi P."/>
            <person name="McKain M.R."/>
            <person name="Kakrana A."/>
            <person name="Tang H."/>
            <person name="Ray J."/>
            <person name="Groenendijk J."/>
            <person name="Arikit S."/>
            <person name="Mathioni S.M."/>
            <person name="Nakano M."/>
            <person name="Shan H."/>
            <person name="Telgmann-Rauber A."/>
            <person name="Kanno A."/>
            <person name="Yue Z."/>
            <person name="Chen H."/>
            <person name="Li W."/>
            <person name="Chen Y."/>
            <person name="Xu X."/>
            <person name="Zhang Y."/>
            <person name="Luo S."/>
            <person name="Chen H."/>
            <person name="Gao J."/>
            <person name="Mao Z."/>
            <person name="Pires J.C."/>
            <person name="Luo M."/>
            <person name="Kudrna D."/>
            <person name="Wing R.A."/>
            <person name="Meyers B.C."/>
            <person name="Yi K."/>
            <person name="Kong H."/>
            <person name="Lavrijsen P."/>
            <person name="Sunseri F."/>
            <person name="Falavigna A."/>
            <person name="Ye Y."/>
            <person name="Leebens-Mack J.H."/>
            <person name="Chen G."/>
        </authorList>
    </citation>
    <scope>NUCLEOTIDE SEQUENCE [LARGE SCALE GENOMIC DNA]</scope>
    <source>
        <strain evidence="3">cv. DH0086</strain>
    </source>
</reference>
<evidence type="ECO:0000313" key="2">
    <source>
        <dbReference type="EMBL" id="ONK77884.1"/>
    </source>
</evidence>
<dbReference type="EMBL" id="CM007382">
    <property type="protein sequence ID" value="ONK77884.1"/>
    <property type="molecule type" value="Genomic_DNA"/>
</dbReference>
<dbReference type="Gramene" id="ONK77884">
    <property type="protein sequence ID" value="ONK77884"/>
    <property type="gene ID" value="A4U43_C02F11870"/>
</dbReference>
<dbReference type="AlphaFoldDB" id="A0A5P1FIH6"/>
<dbReference type="Proteomes" id="UP000243459">
    <property type="component" value="Chromosome 2"/>
</dbReference>
<protein>
    <submittedName>
        <fullName evidence="2">Uncharacterized protein</fullName>
    </submittedName>
</protein>
<evidence type="ECO:0000256" key="1">
    <source>
        <dbReference type="SAM" id="MobiDB-lite"/>
    </source>
</evidence>
<feature type="compositionally biased region" description="Basic residues" evidence="1">
    <location>
        <begin position="42"/>
        <end position="51"/>
    </location>
</feature>
<organism evidence="2 3">
    <name type="scientific">Asparagus officinalis</name>
    <name type="common">Garden asparagus</name>
    <dbReference type="NCBI Taxonomy" id="4686"/>
    <lineage>
        <taxon>Eukaryota</taxon>
        <taxon>Viridiplantae</taxon>
        <taxon>Streptophyta</taxon>
        <taxon>Embryophyta</taxon>
        <taxon>Tracheophyta</taxon>
        <taxon>Spermatophyta</taxon>
        <taxon>Magnoliopsida</taxon>
        <taxon>Liliopsida</taxon>
        <taxon>Asparagales</taxon>
        <taxon>Asparagaceae</taxon>
        <taxon>Asparagoideae</taxon>
        <taxon>Asparagus</taxon>
    </lineage>
</organism>
<name>A0A5P1FIH6_ASPOF</name>
<keyword evidence="3" id="KW-1185">Reference proteome</keyword>